<reference evidence="2" key="1">
    <citation type="submission" date="2021-02" db="EMBL/GenBank/DDBJ databases">
        <title>Comparative genomics reveals that relaxation of natural selection precedes convergent phenotypic evolution of cavefish.</title>
        <authorList>
            <person name="Peng Z."/>
        </authorList>
    </citation>
    <scope>NUCLEOTIDE SEQUENCE</scope>
    <source>
        <tissue evidence="2">Muscle</tissue>
    </source>
</reference>
<evidence type="ECO:0000313" key="3">
    <source>
        <dbReference type="Proteomes" id="UP001059041"/>
    </source>
</evidence>
<evidence type="ECO:0008006" key="4">
    <source>
        <dbReference type="Google" id="ProtNLM"/>
    </source>
</evidence>
<dbReference type="Proteomes" id="UP001059041">
    <property type="component" value="Linkage Group LG12"/>
</dbReference>
<sequence length="76" mass="8721">MALAFCLTLAFYFFCLEERRSLPRDSALGSIALLQWLVRGFHSETFISPLVGVQWTCSVRHQIHGLLMKHQKLEAT</sequence>
<comment type="caution">
    <text evidence="2">The sequence shown here is derived from an EMBL/GenBank/DDBJ whole genome shotgun (WGS) entry which is preliminary data.</text>
</comment>
<keyword evidence="1" id="KW-0732">Signal</keyword>
<proteinExistence type="predicted"/>
<feature type="chain" id="PRO_5040901116" description="Secreted protein" evidence="1">
    <location>
        <begin position="22"/>
        <end position="76"/>
    </location>
</feature>
<protein>
    <recommendedName>
        <fullName evidence="4">Secreted protein</fullName>
    </recommendedName>
</protein>
<organism evidence="2 3">
    <name type="scientific">Triplophysa rosa</name>
    <name type="common">Cave loach</name>
    <dbReference type="NCBI Taxonomy" id="992332"/>
    <lineage>
        <taxon>Eukaryota</taxon>
        <taxon>Metazoa</taxon>
        <taxon>Chordata</taxon>
        <taxon>Craniata</taxon>
        <taxon>Vertebrata</taxon>
        <taxon>Euteleostomi</taxon>
        <taxon>Actinopterygii</taxon>
        <taxon>Neopterygii</taxon>
        <taxon>Teleostei</taxon>
        <taxon>Ostariophysi</taxon>
        <taxon>Cypriniformes</taxon>
        <taxon>Nemacheilidae</taxon>
        <taxon>Triplophysa</taxon>
    </lineage>
</organism>
<evidence type="ECO:0000313" key="2">
    <source>
        <dbReference type="EMBL" id="KAI7802491.1"/>
    </source>
</evidence>
<dbReference type="EMBL" id="JAFHDT010000012">
    <property type="protein sequence ID" value="KAI7802491.1"/>
    <property type="molecule type" value="Genomic_DNA"/>
</dbReference>
<accession>A0A9W7TTU7</accession>
<evidence type="ECO:0000256" key="1">
    <source>
        <dbReference type="SAM" id="SignalP"/>
    </source>
</evidence>
<feature type="signal peptide" evidence="1">
    <location>
        <begin position="1"/>
        <end position="21"/>
    </location>
</feature>
<keyword evidence="3" id="KW-1185">Reference proteome</keyword>
<dbReference type="AlphaFoldDB" id="A0A9W7TTU7"/>
<gene>
    <name evidence="2" type="ORF">IRJ41_011647</name>
</gene>
<name>A0A9W7TTU7_TRIRA</name>